<sequence length="131" mass="15554">MGVFTYQQLIKLFRQSDVSSDLFSLQQYDASYFEKFDPNRQFEKWALVEVKDFINIPKEMEAFVLKEGKYAVFLYKGSSNDKSIFEFIFTSWLPSSNYQLDNRPHFELLGGKYMNNDANSEEEIWIPIKDK</sequence>
<dbReference type="SMART" id="SM00871">
    <property type="entry name" value="AraC_E_bind"/>
    <property type="match status" value="1"/>
</dbReference>
<dbReference type="Pfam" id="PF14526">
    <property type="entry name" value="Cass2"/>
    <property type="match status" value="1"/>
</dbReference>
<dbReference type="SUPFAM" id="SSF55136">
    <property type="entry name" value="Probable bacterial effector-binding domain"/>
    <property type="match status" value="1"/>
</dbReference>
<dbReference type="OrthoDB" id="9816011at2"/>
<reference evidence="2 3" key="1">
    <citation type="journal article" date="2017" name="Front. Microbiol.">
        <title>Labilibaculum manganireducens gen. nov., sp. nov. and Labilibaculum filiforme sp. nov., Novel Bacteroidetes Isolated from Subsurface Sediments of the Baltic Sea.</title>
        <authorList>
            <person name="Vandieken V."/>
            <person name="Marshall I.P."/>
            <person name="Niemann H."/>
            <person name="Engelen B."/>
            <person name="Cypionka H."/>
        </authorList>
    </citation>
    <scope>NUCLEOTIDE SEQUENCE [LARGE SCALE GENOMIC DNA]</scope>
    <source>
        <strain evidence="2 3">59.16B</strain>
    </source>
</reference>
<name>A0A2N3HUA8_9BACT</name>
<dbReference type="AlphaFoldDB" id="A0A2N3HUA8"/>
<keyword evidence="3" id="KW-1185">Reference proteome</keyword>
<dbReference type="Gene3D" id="3.20.80.10">
    <property type="entry name" value="Regulatory factor, effector binding domain"/>
    <property type="match status" value="1"/>
</dbReference>
<protein>
    <recommendedName>
        <fullName evidence="1">AraC effector-binding domain-containing protein</fullName>
    </recommendedName>
</protein>
<dbReference type="InterPro" id="IPR029441">
    <property type="entry name" value="Cass2"/>
</dbReference>
<organism evidence="2 3">
    <name type="scientific">Labilibaculum filiforme</name>
    <dbReference type="NCBI Taxonomy" id="1940526"/>
    <lineage>
        <taxon>Bacteria</taxon>
        <taxon>Pseudomonadati</taxon>
        <taxon>Bacteroidota</taxon>
        <taxon>Bacteroidia</taxon>
        <taxon>Marinilabiliales</taxon>
        <taxon>Marinifilaceae</taxon>
        <taxon>Labilibaculum</taxon>
    </lineage>
</organism>
<comment type="caution">
    <text evidence="2">The sequence shown here is derived from an EMBL/GenBank/DDBJ whole genome shotgun (WGS) entry which is preliminary data.</text>
</comment>
<accession>A0A2N3HUA8</accession>
<dbReference type="EMBL" id="MVDD01000013">
    <property type="protein sequence ID" value="PKQ61611.1"/>
    <property type="molecule type" value="Genomic_DNA"/>
</dbReference>
<evidence type="ECO:0000259" key="1">
    <source>
        <dbReference type="SMART" id="SM00871"/>
    </source>
</evidence>
<evidence type="ECO:0000313" key="3">
    <source>
        <dbReference type="Proteomes" id="UP000233535"/>
    </source>
</evidence>
<proteinExistence type="predicted"/>
<dbReference type="InterPro" id="IPR011256">
    <property type="entry name" value="Reg_factor_effector_dom_sf"/>
</dbReference>
<evidence type="ECO:0000313" key="2">
    <source>
        <dbReference type="EMBL" id="PKQ61611.1"/>
    </source>
</evidence>
<feature type="domain" description="AraC effector-binding" evidence="1">
    <location>
        <begin position="2"/>
        <end position="129"/>
    </location>
</feature>
<dbReference type="Proteomes" id="UP000233535">
    <property type="component" value="Unassembled WGS sequence"/>
</dbReference>
<dbReference type="InterPro" id="IPR010499">
    <property type="entry name" value="AraC_E-bd"/>
</dbReference>
<gene>
    <name evidence="2" type="ORF">BZG02_15620</name>
</gene>